<dbReference type="AlphaFoldDB" id="A0A7W7CNZ1"/>
<keyword evidence="2" id="KW-1185">Reference proteome</keyword>
<organism evidence="1 2">
    <name type="scientific">Paractinoplanes abujensis</name>
    <dbReference type="NCBI Taxonomy" id="882441"/>
    <lineage>
        <taxon>Bacteria</taxon>
        <taxon>Bacillati</taxon>
        <taxon>Actinomycetota</taxon>
        <taxon>Actinomycetes</taxon>
        <taxon>Micromonosporales</taxon>
        <taxon>Micromonosporaceae</taxon>
        <taxon>Paractinoplanes</taxon>
    </lineage>
</organism>
<evidence type="ECO:0000313" key="1">
    <source>
        <dbReference type="EMBL" id="MBB4692027.1"/>
    </source>
</evidence>
<name>A0A7W7CNZ1_9ACTN</name>
<accession>A0A7W7CNZ1</accession>
<reference evidence="1 2" key="1">
    <citation type="submission" date="2020-08" db="EMBL/GenBank/DDBJ databases">
        <title>Sequencing the genomes of 1000 actinobacteria strains.</title>
        <authorList>
            <person name="Klenk H.-P."/>
        </authorList>
    </citation>
    <scope>NUCLEOTIDE SEQUENCE [LARGE SCALE GENOMIC DNA]</scope>
    <source>
        <strain evidence="1 2">DSM 45518</strain>
    </source>
</reference>
<evidence type="ECO:0000313" key="2">
    <source>
        <dbReference type="Proteomes" id="UP000542742"/>
    </source>
</evidence>
<sequence length="71" mass="8167">MRADNRRVLEELTARFTLAHRGRLRTPAWAVVGFCVMMLELLDIRPRLDRPGRPVSKRRSTWACGCAARTT</sequence>
<protein>
    <submittedName>
        <fullName evidence="1">Uncharacterized protein</fullName>
    </submittedName>
</protein>
<dbReference type="Proteomes" id="UP000542742">
    <property type="component" value="Unassembled WGS sequence"/>
</dbReference>
<dbReference type="RefSeq" id="WP_184950802.1">
    <property type="nucleotide sequence ID" value="NZ_BOMC01000002.1"/>
</dbReference>
<dbReference type="EMBL" id="JACHMF010000001">
    <property type="protein sequence ID" value="MBB4692027.1"/>
    <property type="molecule type" value="Genomic_DNA"/>
</dbReference>
<gene>
    <name evidence="1" type="ORF">BKA14_002175</name>
</gene>
<comment type="caution">
    <text evidence="1">The sequence shown here is derived from an EMBL/GenBank/DDBJ whole genome shotgun (WGS) entry which is preliminary data.</text>
</comment>
<proteinExistence type="predicted"/>